<gene>
    <name evidence="1" type="ORF">PACLA_8A020697</name>
</gene>
<sequence length="295" mass="34564">MAECKEIEVYMPPDLKERLEDEKDTLEGYFNRPGQYPILNKNNEPCFEHEVRLNGDRIYKLRVYVNNEYPDELPDLVVCESPEPMPKWGEQGGSHPTHTWPPKYGFLHICHWHWAAWTRDNMIYQVFNKGEEWLEAYEKYLVTKELPLDLEQMELTEEEKVKVKIVEQRQFVQFQQHAALAMCQLHPNFLNELHRWHMHAIIGEILSQRNLPIQVPIRIDEVRNTQRRLLESAIERVSGDPNGIMLAELFRLQCAITECSLANPGRDINFSCTQTDDGRFHVSLTPTGPPSLQNS</sequence>
<dbReference type="EMBL" id="CACRXK020007118">
    <property type="protein sequence ID" value="CAB4011351.1"/>
    <property type="molecule type" value="Genomic_DNA"/>
</dbReference>
<accession>A0A6S7J1I7</accession>
<protein>
    <submittedName>
        <fullName evidence="1">Uncharacterized protein</fullName>
    </submittedName>
</protein>
<reference evidence="1" key="1">
    <citation type="submission" date="2020-04" db="EMBL/GenBank/DDBJ databases">
        <authorList>
            <person name="Alioto T."/>
            <person name="Alioto T."/>
            <person name="Gomez Garrido J."/>
        </authorList>
    </citation>
    <scope>NUCLEOTIDE SEQUENCE</scope>
    <source>
        <strain evidence="1">A484AB</strain>
    </source>
</reference>
<proteinExistence type="predicted"/>
<dbReference type="OrthoDB" id="10389525at2759"/>
<evidence type="ECO:0000313" key="1">
    <source>
        <dbReference type="EMBL" id="CAB4011351.1"/>
    </source>
</evidence>
<organism evidence="1 2">
    <name type="scientific">Paramuricea clavata</name>
    <name type="common">Red gorgonian</name>
    <name type="synonym">Violescent sea-whip</name>
    <dbReference type="NCBI Taxonomy" id="317549"/>
    <lineage>
        <taxon>Eukaryota</taxon>
        <taxon>Metazoa</taxon>
        <taxon>Cnidaria</taxon>
        <taxon>Anthozoa</taxon>
        <taxon>Octocorallia</taxon>
        <taxon>Malacalcyonacea</taxon>
        <taxon>Plexauridae</taxon>
        <taxon>Paramuricea</taxon>
    </lineage>
</organism>
<name>A0A6S7J1I7_PARCT</name>
<dbReference type="AlphaFoldDB" id="A0A6S7J1I7"/>
<dbReference type="Proteomes" id="UP001152795">
    <property type="component" value="Unassembled WGS sequence"/>
</dbReference>
<keyword evidence="2" id="KW-1185">Reference proteome</keyword>
<comment type="caution">
    <text evidence="1">The sequence shown here is derived from an EMBL/GenBank/DDBJ whole genome shotgun (WGS) entry which is preliminary data.</text>
</comment>
<evidence type="ECO:0000313" key="2">
    <source>
        <dbReference type="Proteomes" id="UP001152795"/>
    </source>
</evidence>